<dbReference type="EMBL" id="LR796331">
    <property type="protein sequence ID" value="CAB4137332.1"/>
    <property type="molecule type" value="Genomic_DNA"/>
</dbReference>
<gene>
    <name evidence="2" type="ORF">UFOVP327_17</name>
</gene>
<protein>
    <submittedName>
        <fullName evidence="2">Uncharacterized protein</fullName>
    </submittedName>
</protein>
<proteinExistence type="predicted"/>
<sequence length="108" mass="12783">MKNTQWEPGKAVYSEWLKTLTPEQKALHLQQRKQRKSMKTAMREVVEQYQSQWIAEMHNAAWRQLIKARDSGDTQAFVAVWDRIVGRPQEQDMADQTQRALPWTDDNL</sequence>
<accession>A0A6J5LU70</accession>
<reference evidence="2" key="1">
    <citation type="submission" date="2020-04" db="EMBL/GenBank/DDBJ databases">
        <authorList>
            <person name="Chiriac C."/>
            <person name="Salcher M."/>
            <person name="Ghai R."/>
            <person name="Kavagutti S V."/>
        </authorList>
    </citation>
    <scope>NUCLEOTIDE SEQUENCE</scope>
</reference>
<feature type="region of interest" description="Disordered" evidence="1">
    <location>
        <begin position="89"/>
        <end position="108"/>
    </location>
</feature>
<evidence type="ECO:0000256" key="1">
    <source>
        <dbReference type="SAM" id="MobiDB-lite"/>
    </source>
</evidence>
<evidence type="ECO:0000313" key="2">
    <source>
        <dbReference type="EMBL" id="CAB4137332.1"/>
    </source>
</evidence>
<name>A0A6J5LU70_9CAUD</name>
<organism evidence="2">
    <name type="scientific">uncultured Caudovirales phage</name>
    <dbReference type="NCBI Taxonomy" id="2100421"/>
    <lineage>
        <taxon>Viruses</taxon>
        <taxon>Duplodnaviria</taxon>
        <taxon>Heunggongvirae</taxon>
        <taxon>Uroviricota</taxon>
        <taxon>Caudoviricetes</taxon>
        <taxon>Peduoviridae</taxon>
        <taxon>Maltschvirus</taxon>
        <taxon>Maltschvirus maltsch</taxon>
    </lineage>
</organism>